<feature type="transmembrane region" description="Helical" evidence="8">
    <location>
        <begin position="370"/>
        <end position="387"/>
    </location>
</feature>
<proteinExistence type="inferred from homology"/>
<dbReference type="PANTHER" id="PTHR23502:SF132">
    <property type="entry name" value="POLYAMINE TRANSPORTER 2-RELATED"/>
    <property type="match status" value="1"/>
</dbReference>
<dbReference type="GO" id="GO:0005886">
    <property type="term" value="C:plasma membrane"/>
    <property type="evidence" value="ECO:0007669"/>
    <property type="project" value="UniProtKB-SubCell"/>
</dbReference>
<feature type="transmembrane region" description="Helical" evidence="8">
    <location>
        <begin position="5"/>
        <end position="23"/>
    </location>
</feature>
<keyword evidence="6 8" id="KW-1133">Transmembrane helix</keyword>
<reference evidence="10 11" key="1">
    <citation type="submission" date="2018-05" db="EMBL/GenBank/DDBJ databases">
        <title>Genomic Encyclopedia of Type Strains, Phase IV (KMG-IV): sequencing the most valuable type-strain genomes for metagenomic binning, comparative biology and taxonomic classification.</title>
        <authorList>
            <person name="Goeker M."/>
        </authorList>
    </citation>
    <scope>NUCLEOTIDE SEQUENCE [LARGE SCALE GENOMIC DNA]</scope>
    <source>
        <strain evidence="10 11">DSM 566</strain>
    </source>
</reference>
<comment type="similarity">
    <text evidence="2 8">Belongs to the major facilitator superfamily. Bcr/CmlA family.</text>
</comment>
<dbReference type="GO" id="GO:1990961">
    <property type="term" value="P:xenobiotic detoxification by transmembrane export across the plasma membrane"/>
    <property type="evidence" value="ECO:0007669"/>
    <property type="project" value="InterPro"/>
</dbReference>
<dbReference type="CDD" id="cd17320">
    <property type="entry name" value="MFS_MdfA_MDR_like"/>
    <property type="match status" value="1"/>
</dbReference>
<feature type="transmembrane region" description="Helical" evidence="8">
    <location>
        <begin position="74"/>
        <end position="93"/>
    </location>
</feature>
<feature type="domain" description="Major facilitator superfamily (MFS) profile" evidence="9">
    <location>
        <begin position="5"/>
        <end position="394"/>
    </location>
</feature>
<protein>
    <recommendedName>
        <fullName evidence="8">Bcr/CflA family efflux transporter</fullName>
    </recommendedName>
</protein>
<organism evidence="10 11">
    <name type="scientific">Sphaerotilus hippei</name>
    <dbReference type="NCBI Taxonomy" id="744406"/>
    <lineage>
        <taxon>Bacteria</taxon>
        <taxon>Pseudomonadati</taxon>
        <taxon>Pseudomonadota</taxon>
        <taxon>Betaproteobacteria</taxon>
        <taxon>Burkholderiales</taxon>
        <taxon>Sphaerotilaceae</taxon>
        <taxon>Sphaerotilus</taxon>
    </lineage>
</organism>
<dbReference type="OrthoDB" id="9814303at2"/>
<dbReference type="FunFam" id="1.20.1720.10:FF:000005">
    <property type="entry name" value="Bcr/CflA family efflux transporter"/>
    <property type="match status" value="1"/>
</dbReference>
<dbReference type="GO" id="GO:0015385">
    <property type="term" value="F:sodium:proton antiporter activity"/>
    <property type="evidence" value="ECO:0007669"/>
    <property type="project" value="TreeGrafter"/>
</dbReference>
<evidence type="ECO:0000259" key="9">
    <source>
        <dbReference type="PROSITE" id="PS50850"/>
    </source>
</evidence>
<evidence type="ECO:0000313" key="10">
    <source>
        <dbReference type="EMBL" id="PXW99573.1"/>
    </source>
</evidence>
<dbReference type="Gene3D" id="1.20.1720.10">
    <property type="entry name" value="Multidrug resistance protein D"/>
    <property type="match status" value="1"/>
</dbReference>
<keyword evidence="5 8" id="KW-0812">Transmembrane</keyword>
<dbReference type="InterPro" id="IPR036259">
    <property type="entry name" value="MFS_trans_sf"/>
</dbReference>
<dbReference type="RefSeq" id="WP_110399124.1">
    <property type="nucleotide sequence ID" value="NZ_QJJS01000001.1"/>
</dbReference>
<comment type="caution">
    <text evidence="10">The sequence shown here is derived from an EMBL/GenBank/DDBJ whole genome shotgun (WGS) entry which is preliminary data.</text>
</comment>
<dbReference type="InterPro" id="IPR020846">
    <property type="entry name" value="MFS_dom"/>
</dbReference>
<feature type="transmembrane region" description="Helical" evidence="8">
    <location>
        <begin position="162"/>
        <end position="181"/>
    </location>
</feature>
<feature type="transmembrane region" description="Helical" evidence="8">
    <location>
        <begin position="212"/>
        <end position="230"/>
    </location>
</feature>
<dbReference type="AlphaFoldDB" id="A0A318HHM6"/>
<feature type="transmembrane region" description="Helical" evidence="8">
    <location>
        <begin position="43"/>
        <end position="62"/>
    </location>
</feature>
<feature type="transmembrane region" description="Helical" evidence="8">
    <location>
        <begin position="99"/>
        <end position="120"/>
    </location>
</feature>
<dbReference type="EMBL" id="QJJS01000001">
    <property type="protein sequence ID" value="PXW99573.1"/>
    <property type="molecule type" value="Genomic_DNA"/>
</dbReference>
<feature type="transmembrane region" description="Helical" evidence="8">
    <location>
        <begin position="250"/>
        <end position="269"/>
    </location>
</feature>
<evidence type="ECO:0000313" key="11">
    <source>
        <dbReference type="Proteomes" id="UP000247811"/>
    </source>
</evidence>
<dbReference type="SUPFAM" id="SSF103473">
    <property type="entry name" value="MFS general substrate transporter"/>
    <property type="match status" value="1"/>
</dbReference>
<dbReference type="PROSITE" id="PS50850">
    <property type="entry name" value="MFS"/>
    <property type="match status" value="1"/>
</dbReference>
<feature type="transmembrane region" description="Helical" evidence="8">
    <location>
        <begin position="132"/>
        <end position="156"/>
    </location>
</feature>
<feature type="transmembrane region" description="Helical" evidence="8">
    <location>
        <begin position="343"/>
        <end position="364"/>
    </location>
</feature>
<name>A0A318HHM6_9BURK</name>
<evidence type="ECO:0000256" key="3">
    <source>
        <dbReference type="ARBA" id="ARBA00022448"/>
    </source>
</evidence>
<dbReference type="GO" id="GO:0042910">
    <property type="term" value="F:xenobiotic transmembrane transporter activity"/>
    <property type="evidence" value="ECO:0007669"/>
    <property type="project" value="InterPro"/>
</dbReference>
<keyword evidence="3 8" id="KW-0813">Transport</keyword>
<accession>A0A318HHM6</accession>
<keyword evidence="8" id="KW-0997">Cell inner membrane</keyword>
<feature type="transmembrane region" description="Helical" evidence="8">
    <location>
        <begin position="281"/>
        <end position="302"/>
    </location>
</feature>
<comment type="subcellular location">
    <subcellularLocation>
        <location evidence="8">Cell inner membrane</location>
        <topology evidence="8">Multi-pass membrane protein</topology>
    </subcellularLocation>
    <subcellularLocation>
        <location evidence="1">Cell membrane</location>
        <topology evidence="1">Multi-pass membrane protein</topology>
    </subcellularLocation>
</comment>
<dbReference type="InterPro" id="IPR004812">
    <property type="entry name" value="Efflux_drug-R_Bcr/CmlA"/>
</dbReference>
<feature type="transmembrane region" description="Helical" evidence="8">
    <location>
        <begin position="308"/>
        <end position="331"/>
    </location>
</feature>
<dbReference type="NCBIfam" id="TIGR00710">
    <property type="entry name" value="efflux_Bcr_CflA"/>
    <property type="match status" value="1"/>
</dbReference>
<evidence type="ECO:0000256" key="5">
    <source>
        <dbReference type="ARBA" id="ARBA00022692"/>
    </source>
</evidence>
<keyword evidence="4" id="KW-1003">Cell membrane</keyword>
<dbReference type="Pfam" id="PF07690">
    <property type="entry name" value="MFS_1"/>
    <property type="match status" value="1"/>
</dbReference>
<evidence type="ECO:0000256" key="2">
    <source>
        <dbReference type="ARBA" id="ARBA00006236"/>
    </source>
</evidence>
<keyword evidence="7 8" id="KW-0472">Membrane</keyword>
<evidence type="ECO:0000256" key="6">
    <source>
        <dbReference type="ARBA" id="ARBA00022989"/>
    </source>
</evidence>
<sequence>MTRSLLRHALILGLLSAIGPFAIDMYLPALPEIGRSLDADIRQVQLSLMAFFLSLGLCQLVYGPLSDLWGRKRPLYLGLSLFALGSIGCALAPDIESLIAFRFVAGLGACAGMVVPRAIVRDLHTGTEATRLMSLLMLVFSVSPVLAPLAGSAVIAWADWRWIFWAVTAAAVLAMAMMLVFMEETRPAAERTDSSVAGALSAYGQLLRDRHFLGLVLIGAFGMSSFFSYLANSSFVLIGHYGLSPTQYSFFFSINAAAFIGVAQVNARLCARLGLPGVIRLGVIGHAGTAVLLWALFTLAGVDRLDVLAALVFVSFGFLGLVIPTTSVLALEPHGRIAGTASALLGTLQMVTGAAVMAVISAFVDGSARPMVTGIGACALVAAALTWRTLAPARPAAAVVH</sequence>
<evidence type="ECO:0000256" key="8">
    <source>
        <dbReference type="RuleBase" id="RU365088"/>
    </source>
</evidence>
<keyword evidence="11" id="KW-1185">Reference proteome</keyword>
<dbReference type="InterPro" id="IPR011701">
    <property type="entry name" value="MFS"/>
</dbReference>
<gene>
    <name evidence="10" type="ORF">C7444_101403</name>
</gene>
<evidence type="ECO:0000256" key="4">
    <source>
        <dbReference type="ARBA" id="ARBA00022475"/>
    </source>
</evidence>
<evidence type="ECO:0000256" key="1">
    <source>
        <dbReference type="ARBA" id="ARBA00004651"/>
    </source>
</evidence>
<dbReference type="Proteomes" id="UP000247811">
    <property type="component" value="Unassembled WGS sequence"/>
</dbReference>
<evidence type="ECO:0000256" key="7">
    <source>
        <dbReference type="ARBA" id="ARBA00023136"/>
    </source>
</evidence>
<dbReference type="PANTHER" id="PTHR23502">
    <property type="entry name" value="MAJOR FACILITATOR SUPERFAMILY"/>
    <property type="match status" value="1"/>
</dbReference>